<evidence type="ECO:0000256" key="1">
    <source>
        <dbReference type="SAM" id="MobiDB-lite"/>
    </source>
</evidence>
<organism evidence="2 3">
    <name type="scientific">Sphenostylis stenocarpa</name>
    <dbReference type="NCBI Taxonomy" id="92480"/>
    <lineage>
        <taxon>Eukaryota</taxon>
        <taxon>Viridiplantae</taxon>
        <taxon>Streptophyta</taxon>
        <taxon>Embryophyta</taxon>
        <taxon>Tracheophyta</taxon>
        <taxon>Spermatophyta</taxon>
        <taxon>Magnoliopsida</taxon>
        <taxon>eudicotyledons</taxon>
        <taxon>Gunneridae</taxon>
        <taxon>Pentapetalae</taxon>
        <taxon>rosids</taxon>
        <taxon>fabids</taxon>
        <taxon>Fabales</taxon>
        <taxon>Fabaceae</taxon>
        <taxon>Papilionoideae</taxon>
        <taxon>50 kb inversion clade</taxon>
        <taxon>NPAAA clade</taxon>
        <taxon>indigoferoid/millettioid clade</taxon>
        <taxon>Phaseoleae</taxon>
        <taxon>Sphenostylis</taxon>
    </lineage>
</organism>
<evidence type="ECO:0000313" key="3">
    <source>
        <dbReference type="Proteomes" id="UP001189624"/>
    </source>
</evidence>
<feature type="region of interest" description="Disordered" evidence="1">
    <location>
        <begin position="23"/>
        <end position="59"/>
    </location>
</feature>
<protein>
    <submittedName>
        <fullName evidence="2">Uncharacterized protein</fullName>
    </submittedName>
</protein>
<dbReference type="Gramene" id="rna-AYBTSS11_LOCUS21428">
    <property type="protein sequence ID" value="CAJ1967902.1"/>
    <property type="gene ID" value="gene-AYBTSS11_LOCUS21428"/>
</dbReference>
<sequence length="248" mass="27980">MSSLVISTVAPKLVQNQFHLNSSAPKKKRCKREPKKRQNKNPKIQRKPQIQERDPNLSLPLSPIRSDTLCLKPNTPRAISIPLFLSTFHFSKFSNYSPIVVHSFFAPFSFPFYAIWEIPSHARVWGCLIRIHCHGDGDLRVEVLNLCVFFRSRSFACGSLMASAQVLPNSAASSRKQEHLEAGKRRIGIRKSLIDLLNAVFSVVIMLRICAPESNVGSSIQMRLLSDFKTKNLEITAKVVAEDRSLKP</sequence>
<name>A0AA86VLU3_9FABA</name>
<dbReference type="AlphaFoldDB" id="A0AA86VLU3"/>
<gene>
    <name evidence="2" type="ORF">AYBTSS11_LOCUS21428</name>
</gene>
<feature type="compositionally biased region" description="Basic residues" evidence="1">
    <location>
        <begin position="25"/>
        <end position="46"/>
    </location>
</feature>
<evidence type="ECO:0000313" key="2">
    <source>
        <dbReference type="EMBL" id="CAJ1967902.1"/>
    </source>
</evidence>
<accession>A0AA86VLU3</accession>
<reference evidence="2" key="1">
    <citation type="submission" date="2023-10" db="EMBL/GenBank/DDBJ databases">
        <authorList>
            <person name="Domelevo Entfellner J.-B."/>
        </authorList>
    </citation>
    <scope>NUCLEOTIDE SEQUENCE</scope>
</reference>
<keyword evidence="3" id="KW-1185">Reference proteome</keyword>
<dbReference type="EMBL" id="OY731404">
    <property type="protein sequence ID" value="CAJ1967902.1"/>
    <property type="molecule type" value="Genomic_DNA"/>
</dbReference>
<dbReference type="Proteomes" id="UP001189624">
    <property type="component" value="Chromosome 7"/>
</dbReference>
<proteinExistence type="predicted"/>